<dbReference type="Pfam" id="PF08241">
    <property type="entry name" value="Methyltransf_11"/>
    <property type="match status" value="1"/>
</dbReference>
<dbReference type="RefSeq" id="WP_136864794.1">
    <property type="nucleotide sequence ID" value="NZ_SWCJ01000018.1"/>
</dbReference>
<dbReference type="InterPro" id="IPR029063">
    <property type="entry name" value="SAM-dependent_MTases_sf"/>
</dbReference>
<proteinExistence type="predicted"/>
<dbReference type="GO" id="GO:0008757">
    <property type="term" value="F:S-adenosylmethionine-dependent methyltransferase activity"/>
    <property type="evidence" value="ECO:0007669"/>
    <property type="project" value="InterPro"/>
</dbReference>
<gene>
    <name evidence="2" type="ORF">FCL42_17865</name>
</gene>
<comment type="caution">
    <text evidence="2">The sequence shown here is derived from an EMBL/GenBank/DDBJ whole genome shotgun (WGS) entry which is preliminary data.</text>
</comment>
<evidence type="ECO:0000259" key="1">
    <source>
        <dbReference type="Pfam" id="PF08241"/>
    </source>
</evidence>
<dbReference type="SUPFAM" id="SSF53335">
    <property type="entry name" value="S-adenosyl-L-methionine-dependent methyltransferases"/>
    <property type="match status" value="1"/>
</dbReference>
<protein>
    <submittedName>
        <fullName evidence="2">Class I SAM-dependent methyltransferase</fullName>
    </submittedName>
</protein>
<evidence type="ECO:0000313" key="2">
    <source>
        <dbReference type="EMBL" id="TKB51705.1"/>
    </source>
</evidence>
<dbReference type="Gene3D" id="3.40.50.150">
    <property type="entry name" value="Vaccinia Virus protein VP39"/>
    <property type="match status" value="1"/>
</dbReference>
<dbReference type="GO" id="GO:0032259">
    <property type="term" value="P:methylation"/>
    <property type="evidence" value="ECO:0007669"/>
    <property type="project" value="UniProtKB-KW"/>
</dbReference>
<organism evidence="2 3">
    <name type="scientific">Ferrimonas aestuarii</name>
    <dbReference type="NCBI Taxonomy" id="2569539"/>
    <lineage>
        <taxon>Bacteria</taxon>
        <taxon>Pseudomonadati</taxon>
        <taxon>Pseudomonadota</taxon>
        <taxon>Gammaproteobacteria</taxon>
        <taxon>Alteromonadales</taxon>
        <taxon>Ferrimonadaceae</taxon>
        <taxon>Ferrimonas</taxon>
    </lineage>
</organism>
<dbReference type="CDD" id="cd02440">
    <property type="entry name" value="AdoMet_MTases"/>
    <property type="match status" value="1"/>
</dbReference>
<name>A0A4U1BLL7_9GAMM</name>
<dbReference type="OrthoDB" id="6191410at2"/>
<keyword evidence="2" id="KW-0808">Transferase</keyword>
<dbReference type="Proteomes" id="UP000305675">
    <property type="component" value="Unassembled WGS sequence"/>
</dbReference>
<dbReference type="AlphaFoldDB" id="A0A4U1BLL7"/>
<accession>A0A4U1BLL7</accession>
<dbReference type="EMBL" id="SWCJ01000018">
    <property type="protein sequence ID" value="TKB51705.1"/>
    <property type="molecule type" value="Genomic_DNA"/>
</dbReference>
<sequence>MRPALSHIPVPMPTSWQQLPWGEWLLQQVAAGLDPWWPKLFGYHMVKLGPLATSLNASLSPIRHQLVISADAGDAYAELEALPIRCRTVDACVLPLVLDFHQDPHQVLREADRILVEGGHMVIVSYNPLSPLALGLASPTHRSKPPWNGRLFTPNRVKDWLGLLGYQVVGEEPLAFSSFLWSPDKFVWPQQMLHQYLPASGSVYMLVARKLAAPLTPAKPLWRPRKRLVVAPAALGRGAAKQHRQTKNG</sequence>
<feature type="domain" description="Methyltransferase type 11" evidence="1">
    <location>
        <begin position="77"/>
        <end position="123"/>
    </location>
</feature>
<evidence type="ECO:0000313" key="3">
    <source>
        <dbReference type="Proteomes" id="UP000305675"/>
    </source>
</evidence>
<keyword evidence="3" id="KW-1185">Reference proteome</keyword>
<reference evidence="2 3" key="1">
    <citation type="submission" date="2019-04" db="EMBL/GenBank/DDBJ databases">
        <authorList>
            <person name="Hwang J.C."/>
        </authorList>
    </citation>
    <scope>NUCLEOTIDE SEQUENCE [LARGE SCALE GENOMIC DNA]</scope>
    <source>
        <strain evidence="2 3">IMCC35002</strain>
    </source>
</reference>
<keyword evidence="2" id="KW-0489">Methyltransferase</keyword>
<dbReference type="InterPro" id="IPR013216">
    <property type="entry name" value="Methyltransf_11"/>
</dbReference>